<feature type="compositionally biased region" description="Low complexity" evidence="1">
    <location>
        <begin position="53"/>
        <end position="66"/>
    </location>
</feature>
<feature type="region of interest" description="Disordered" evidence="1">
    <location>
        <begin position="53"/>
        <end position="74"/>
    </location>
</feature>
<gene>
    <name evidence="2" type="ORF">CUJ83_05425</name>
</gene>
<keyword evidence="3" id="KW-1185">Reference proteome</keyword>
<dbReference type="InterPro" id="IPR018645">
    <property type="entry name" value="OapC-like"/>
</dbReference>
<reference evidence="2 3" key="1">
    <citation type="submission" date="2017-11" db="EMBL/GenBank/DDBJ databases">
        <title>Isolation and Characterization of Family Methanocellaceae Species from Potential Methane Hydrate Area Offshore Southwestern Taiwan.</title>
        <authorList>
            <person name="Zhang W.-L."/>
            <person name="Chen W.-C."/>
            <person name="Lai M.-C."/>
            <person name="Chen S.-C."/>
        </authorList>
    </citation>
    <scope>NUCLEOTIDE SEQUENCE [LARGE SCALE GENOMIC DNA]</scope>
    <source>
        <strain evidence="2 3">CWC-04</strain>
    </source>
</reference>
<sequence>MPHKCMDCKNIIESGSMDLEKGCPVCGCKKFQYIRPKKEPKKAKQTVAEFVTEAASAEPAPTEAQPEAPPVTPLEDIIDVIKPPSPTKNKNEAADKKSEFDRIDSVRILEKGSYEINLPILLNRKELVMSKEEGNYIVDLPSALKTSKKKRK</sequence>
<dbReference type="EMBL" id="PGCK01000003">
    <property type="protein sequence ID" value="MCD1294439.1"/>
    <property type="molecule type" value="Genomic_DNA"/>
</dbReference>
<name>A0AAP2RBG3_9EURY</name>
<evidence type="ECO:0000313" key="2">
    <source>
        <dbReference type="EMBL" id="MCD1294439.1"/>
    </source>
</evidence>
<proteinExistence type="predicted"/>
<evidence type="ECO:0008006" key="4">
    <source>
        <dbReference type="Google" id="ProtNLM"/>
    </source>
</evidence>
<evidence type="ECO:0000313" key="3">
    <source>
        <dbReference type="Proteomes" id="UP001320159"/>
    </source>
</evidence>
<accession>A0AAP2RBG3</accession>
<evidence type="ECO:0000256" key="1">
    <source>
        <dbReference type="SAM" id="MobiDB-lite"/>
    </source>
</evidence>
<protein>
    <recommendedName>
        <fullName evidence="4">Zn-ribbon containing protein</fullName>
    </recommendedName>
</protein>
<dbReference type="Proteomes" id="UP001320159">
    <property type="component" value="Unassembled WGS sequence"/>
</dbReference>
<dbReference type="RefSeq" id="WP_230741266.1">
    <property type="nucleotide sequence ID" value="NZ_PGCK01000003.1"/>
</dbReference>
<comment type="caution">
    <text evidence="2">The sequence shown here is derived from an EMBL/GenBank/DDBJ whole genome shotgun (WGS) entry which is preliminary data.</text>
</comment>
<dbReference type="AlphaFoldDB" id="A0AAP2RBG3"/>
<organism evidence="2 3">
    <name type="scientific">Methanooceanicella nereidis</name>
    <dbReference type="NCBI Taxonomy" id="2052831"/>
    <lineage>
        <taxon>Archaea</taxon>
        <taxon>Methanobacteriati</taxon>
        <taxon>Methanobacteriota</taxon>
        <taxon>Stenosarchaea group</taxon>
        <taxon>Methanomicrobia</taxon>
        <taxon>Methanocellales</taxon>
        <taxon>Methanocellaceae</taxon>
        <taxon>Methanooceanicella</taxon>
    </lineage>
</organism>
<dbReference type="Pfam" id="PF09845">
    <property type="entry name" value="OapC"/>
    <property type="match status" value="1"/>
</dbReference>